<keyword evidence="1" id="KW-0812">Transmembrane</keyword>
<keyword evidence="1" id="KW-1133">Transmembrane helix</keyword>
<feature type="transmembrane region" description="Helical" evidence="1">
    <location>
        <begin position="195"/>
        <end position="221"/>
    </location>
</feature>
<dbReference type="STRING" id="666681.M301_1471"/>
<sequence length="259" mass="29984">MIHWQIYLNGLMSMALLALVGWLVSLFRKNVTHVDSMWSLFLMLSAYTYALLLNDLTPRMFLVLFLVSLWAIRLCVYLTWRNWGPHEDHRYVAIRQNNEPHFWIKSIYIIFGLQAVLAWIISMPLFGAIESKVLLTRLDVLGGIVFTIGFVWETIADWQLSIFKANTNNKGKVLNTGLWRYSRHPNYFGECCVWWGFYLIAAAAGAWCTIVGPILMTLLLLKVSGVALLEKDIAERRPAYLSYIQNTNAFIPWFPKRSQ</sequence>
<accession>D7DIG8</accession>
<dbReference type="OrthoDB" id="9779233at2"/>
<dbReference type="GO" id="GO:0016020">
    <property type="term" value="C:membrane"/>
    <property type="evidence" value="ECO:0007669"/>
    <property type="project" value="TreeGrafter"/>
</dbReference>
<reference evidence="2 3" key="2">
    <citation type="journal article" date="2011" name="J. Bacteriol.">
        <title>Genomes of three methylotrophs from a single niche uncover genetic and metabolic divergence of Methylophilaceae.</title>
        <authorList>
            <person name="Lapidus A."/>
            <person name="Clum A."/>
            <person name="Labutti K."/>
            <person name="Kaluzhnaya M.G."/>
            <person name="Lim S."/>
            <person name="Beck D.A."/>
            <person name="Glavina Del Rio T."/>
            <person name="Nolan M."/>
            <person name="Mavromatis K."/>
            <person name="Huntemann M."/>
            <person name="Lucas S."/>
            <person name="Lidstrom M.E."/>
            <person name="Ivanova N."/>
            <person name="Chistoserdova L."/>
        </authorList>
    </citation>
    <scope>NUCLEOTIDE SEQUENCE [LARGE SCALE GENOMIC DNA]</scope>
    <source>
        <strain evidence="2 3">301</strain>
    </source>
</reference>
<feature type="transmembrane region" description="Helical" evidence="1">
    <location>
        <begin position="7"/>
        <end position="24"/>
    </location>
</feature>
<dbReference type="RefSeq" id="WP_013148165.1">
    <property type="nucleotide sequence ID" value="NC_014207.1"/>
</dbReference>
<keyword evidence="1" id="KW-0472">Membrane</keyword>
<reference evidence="3" key="1">
    <citation type="submission" date="2010-05" db="EMBL/GenBank/DDBJ databases">
        <title>Complete sequence of Methylotenera sp. 301.</title>
        <authorList>
            <person name="Lucas S."/>
            <person name="Copeland A."/>
            <person name="Lapidus A."/>
            <person name="Cheng J.-F."/>
            <person name="Bruce D."/>
            <person name="Goodwin L."/>
            <person name="Pitluck S."/>
            <person name="Clum A."/>
            <person name="Land M."/>
            <person name="Hauser L."/>
            <person name="Kyrpides N."/>
            <person name="Ivanova N."/>
            <person name="Chistoservova L."/>
            <person name="Kalyuzhnaya M."/>
            <person name="Woyke T."/>
        </authorList>
    </citation>
    <scope>NUCLEOTIDE SEQUENCE [LARGE SCALE GENOMIC DNA]</scope>
    <source>
        <strain evidence="3">301</strain>
    </source>
</reference>
<name>D7DIG8_METV0</name>
<keyword evidence="3" id="KW-1185">Reference proteome</keyword>
<feature type="transmembrane region" description="Helical" evidence="1">
    <location>
        <begin position="100"/>
        <end position="121"/>
    </location>
</feature>
<dbReference type="Gene3D" id="1.20.120.1630">
    <property type="match status" value="1"/>
</dbReference>
<proteinExistence type="predicted"/>
<gene>
    <name evidence="2" type="ordered locus">M301_1471</name>
</gene>
<feature type="transmembrane region" description="Helical" evidence="1">
    <location>
        <begin position="36"/>
        <end position="53"/>
    </location>
</feature>
<organism evidence="2 3">
    <name type="scientific">Methylotenera versatilis (strain 301)</name>
    <dbReference type="NCBI Taxonomy" id="666681"/>
    <lineage>
        <taxon>Bacteria</taxon>
        <taxon>Pseudomonadati</taxon>
        <taxon>Pseudomonadota</taxon>
        <taxon>Betaproteobacteria</taxon>
        <taxon>Nitrosomonadales</taxon>
        <taxon>Methylophilaceae</taxon>
        <taxon>Methylotenera</taxon>
    </lineage>
</organism>
<dbReference type="PROSITE" id="PS50244">
    <property type="entry name" value="S5A_REDUCTASE"/>
    <property type="match status" value="1"/>
</dbReference>
<dbReference type="AlphaFoldDB" id="D7DIG8"/>
<evidence type="ECO:0000256" key="1">
    <source>
        <dbReference type="SAM" id="Phobius"/>
    </source>
</evidence>
<dbReference type="eggNOG" id="COG3752">
    <property type="taxonomic scope" value="Bacteria"/>
</dbReference>
<evidence type="ECO:0000313" key="2">
    <source>
        <dbReference type="EMBL" id="ADI29853.1"/>
    </source>
</evidence>
<feature type="transmembrane region" description="Helical" evidence="1">
    <location>
        <begin position="133"/>
        <end position="152"/>
    </location>
</feature>
<dbReference type="HOGENOM" id="CLU_043418_3_1_4"/>
<dbReference type="EMBL" id="CP002056">
    <property type="protein sequence ID" value="ADI29853.1"/>
    <property type="molecule type" value="Genomic_DNA"/>
</dbReference>
<dbReference type="InterPro" id="IPR010721">
    <property type="entry name" value="UstE-like"/>
</dbReference>
<dbReference type="KEGG" id="meh:M301_1471"/>
<dbReference type="Proteomes" id="UP000000383">
    <property type="component" value="Chromosome"/>
</dbReference>
<dbReference type="PANTHER" id="PTHR32251">
    <property type="entry name" value="3-OXO-5-ALPHA-STEROID 4-DEHYDROGENASE"/>
    <property type="match status" value="1"/>
</dbReference>
<dbReference type="Pfam" id="PF06966">
    <property type="entry name" value="DUF1295"/>
    <property type="match status" value="1"/>
</dbReference>
<feature type="transmembrane region" description="Helical" evidence="1">
    <location>
        <begin position="60"/>
        <end position="80"/>
    </location>
</feature>
<protein>
    <submittedName>
        <fullName evidence="2">Uncharacterized protein</fullName>
    </submittedName>
</protein>
<dbReference type="PANTHER" id="PTHR32251:SF15">
    <property type="entry name" value="3-OXO-5-ALPHA-STEROID 4-DEHYDROGENASE (DUF1295)"/>
    <property type="match status" value="1"/>
</dbReference>
<evidence type="ECO:0000313" key="3">
    <source>
        <dbReference type="Proteomes" id="UP000000383"/>
    </source>
</evidence>